<gene>
    <name evidence="2" type="ORF">MSZNOR_3154</name>
</gene>
<organism evidence="2 3">
    <name type="scientific">Methylocaldum szegediense</name>
    <dbReference type="NCBI Taxonomy" id="73780"/>
    <lineage>
        <taxon>Bacteria</taxon>
        <taxon>Pseudomonadati</taxon>
        <taxon>Pseudomonadota</taxon>
        <taxon>Gammaproteobacteria</taxon>
        <taxon>Methylococcales</taxon>
        <taxon>Methylococcaceae</taxon>
        <taxon>Methylocaldum</taxon>
    </lineage>
</organism>
<dbReference type="EMBL" id="OX458333">
    <property type="protein sequence ID" value="CAI8886211.1"/>
    <property type="molecule type" value="Genomic_DNA"/>
</dbReference>
<dbReference type="Proteomes" id="UP001162030">
    <property type="component" value="Chromosome"/>
</dbReference>
<accession>A0ABM9I4F8</accession>
<evidence type="ECO:0000313" key="2">
    <source>
        <dbReference type="EMBL" id="CAI8886211.1"/>
    </source>
</evidence>
<keyword evidence="1" id="KW-0812">Transmembrane</keyword>
<proteinExistence type="predicted"/>
<protein>
    <recommendedName>
        <fullName evidence="4">Yip1 domain-containing protein</fullName>
    </recommendedName>
</protein>
<sequence length="161" mass="17838">MNPLLFKAHPLLYRSVDLLIRPSAYTVDDFSRLILIYLVIALLWTAALRFALRRMLGISLTPLRTYGLALPAAVAYAPLMLTVSSDVLAHAFRLEERYILLFTIAVAVQMLAALYGVCFRFNQTGRPIGIRGGLAVSLFLFVASIPFSFLLLGVNAVLHVI</sequence>
<feature type="transmembrane region" description="Helical" evidence="1">
    <location>
        <begin position="98"/>
        <end position="121"/>
    </location>
</feature>
<name>A0ABM9I4F8_9GAMM</name>
<evidence type="ECO:0008006" key="4">
    <source>
        <dbReference type="Google" id="ProtNLM"/>
    </source>
</evidence>
<evidence type="ECO:0000313" key="3">
    <source>
        <dbReference type="Proteomes" id="UP001162030"/>
    </source>
</evidence>
<keyword evidence="1" id="KW-0472">Membrane</keyword>
<reference evidence="2 3" key="1">
    <citation type="submission" date="2023-03" db="EMBL/GenBank/DDBJ databases">
        <authorList>
            <person name="Pearce D."/>
        </authorList>
    </citation>
    <scope>NUCLEOTIDE SEQUENCE [LARGE SCALE GENOMIC DNA]</scope>
    <source>
        <strain evidence="2">Msz</strain>
    </source>
</reference>
<feature type="transmembrane region" description="Helical" evidence="1">
    <location>
        <begin position="34"/>
        <end position="52"/>
    </location>
</feature>
<evidence type="ECO:0000256" key="1">
    <source>
        <dbReference type="SAM" id="Phobius"/>
    </source>
</evidence>
<dbReference type="RefSeq" id="WP_026611086.1">
    <property type="nucleotide sequence ID" value="NZ_OX458333.1"/>
</dbReference>
<feature type="transmembrane region" description="Helical" evidence="1">
    <location>
        <begin position="133"/>
        <end position="158"/>
    </location>
</feature>
<keyword evidence="3" id="KW-1185">Reference proteome</keyword>
<keyword evidence="1" id="KW-1133">Transmembrane helix</keyword>